<sequence length="136" mass="15386">MMIEMNAILPVKDALTTPWFEAAEQERLLIQRDPTTGKVQMYPRARIAGAPEREPEWVQASGRATLYSFTVVQRSLHPQFAGLEPFVIAMVDLEEGARLTSWIVDVPLEQLRCDMLLRVVFREIHAGLTMPCFTGA</sequence>
<protein>
    <submittedName>
        <fullName evidence="3">OB-fold domain-containing protein</fullName>
    </submittedName>
</protein>
<evidence type="ECO:0000259" key="2">
    <source>
        <dbReference type="Pfam" id="PF12172"/>
    </source>
</evidence>
<dbReference type="InterPro" id="IPR022002">
    <property type="entry name" value="ChsH2_Znr"/>
</dbReference>
<name>A0ABT0DDU7_9HYPH</name>
<organism evidence="3 4">
    <name type="scientific">Ancylobacter crimeensis</name>
    <dbReference type="NCBI Taxonomy" id="2579147"/>
    <lineage>
        <taxon>Bacteria</taxon>
        <taxon>Pseudomonadati</taxon>
        <taxon>Pseudomonadota</taxon>
        <taxon>Alphaproteobacteria</taxon>
        <taxon>Hyphomicrobiales</taxon>
        <taxon>Xanthobacteraceae</taxon>
        <taxon>Ancylobacter</taxon>
    </lineage>
</organism>
<feature type="domain" description="ChsH2 rubredoxin-like zinc ribbon" evidence="2">
    <location>
        <begin position="20"/>
        <end position="45"/>
    </location>
</feature>
<evidence type="ECO:0000259" key="1">
    <source>
        <dbReference type="Pfam" id="PF01796"/>
    </source>
</evidence>
<feature type="domain" description="ChsH2 C-terminal OB-fold" evidence="1">
    <location>
        <begin position="57"/>
        <end position="122"/>
    </location>
</feature>
<dbReference type="InterPro" id="IPR002878">
    <property type="entry name" value="ChsH2_C"/>
</dbReference>
<reference evidence="3 4" key="1">
    <citation type="submission" date="2022-04" db="EMBL/GenBank/DDBJ databases">
        <authorList>
            <person name="Grouzdev D.S."/>
            <person name="Pantiukh K.S."/>
            <person name="Krutkina M.S."/>
        </authorList>
    </citation>
    <scope>NUCLEOTIDE SEQUENCE [LARGE SCALE GENOMIC DNA]</scope>
    <source>
        <strain evidence="3 4">6x-1</strain>
    </source>
</reference>
<accession>A0ABT0DDU7</accession>
<dbReference type="Proteomes" id="UP001203284">
    <property type="component" value="Unassembled WGS sequence"/>
</dbReference>
<dbReference type="PANTHER" id="PTHR34075:SF5">
    <property type="entry name" value="BLR3430 PROTEIN"/>
    <property type="match status" value="1"/>
</dbReference>
<dbReference type="Pfam" id="PF12172">
    <property type="entry name" value="zf-ChsH2"/>
    <property type="match status" value="1"/>
</dbReference>
<proteinExistence type="predicted"/>
<evidence type="ECO:0000313" key="4">
    <source>
        <dbReference type="Proteomes" id="UP001203284"/>
    </source>
</evidence>
<dbReference type="InterPro" id="IPR052513">
    <property type="entry name" value="Thioester_dehydratase-like"/>
</dbReference>
<dbReference type="Pfam" id="PF01796">
    <property type="entry name" value="OB_ChsH2_C"/>
    <property type="match status" value="1"/>
</dbReference>
<dbReference type="InterPro" id="IPR012340">
    <property type="entry name" value="NA-bd_OB-fold"/>
</dbReference>
<keyword evidence="4" id="KW-1185">Reference proteome</keyword>
<gene>
    <name evidence="3" type="ORF">MWN34_14520</name>
</gene>
<dbReference type="RefSeq" id="WP_247030025.1">
    <property type="nucleotide sequence ID" value="NZ_JALKCH010000009.1"/>
</dbReference>
<dbReference type="EMBL" id="JALKCH010000009">
    <property type="protein sequence ID" value="MCK0198125.1"/>
    <property type="molecule type" value="Genomic_DNA"/>
</dbReference>
<evidence type="ECO:0000313" key="3">
    <source>
        <dbReference type="EMBL" id="MCK0198125.1"/>
    </source>
</evidence>
<dbReference type="PANTHER" id="PTHR34075">
    <property type="entry name" value="BLR3430 PROTEIN"/>
    <property type="match status" value="1"/>
</dbReference>
<comment type="caution">
    <text evidence="3">The sequence shown here is derived from an EMBL/GenBank/DDBJ whole genome shotgun (WGS) entry which is preliminary data.</text>
</comment>
<dbReference type="SUPFAM" id="SSF50249">
    <property type="entry name" value="Nucleic acid-binding proteins"/>
    <property type="match status" value="1"/>
</dbReference>